<evidence type="ECO:0000313" key="9">
    <source>
        <dbReference type="Proteomes" id="UP000886741"/>
    </source>
</evidence>
<dbReference type="Proteomes" id="UP000886741">
    <property type="component" value="Unassembled WGS sequence"/>
</dbReference>
<evidence type="ECO:0000259" key="7">
    <source>
        <dbReference type="PROSITE" id="PS51918"/>
    </source>
</evidence>
<keyword evidence="3" id="KW-0949">S-adenosyl-L-methionine</keyword>
<dbReference type="PANTHER" id="PTHR11135">
    <property type="entry name" value="HISTONE ACETYLTRANSFERASE-RELATED"/>
    <property type="match status" value="1"/>
</dbReference>
<keyword evidence="2" id="KW-0004">4Fe-4S</keyword>
<evidence type="ECO:0000256" key="3">
    <source>
        <dbReference type="ARBA" id="ARBA00022691"/>
    </source>
</evidence>
<comment type="cofactor">
    <cofactor evidence="1">
        <name>[4Fe-4S] cluster</name>
        <dbReference type="ChEBI" id="CHEBI:49883"/>
    </cofactor>
</comment>
<dbReference type="AlphaFoldDB" id="A0A9D1JSJ1"/>
<organism evidence="8 9">
    <name type="scientific">Candidatus Avoscillospira avistercoris</name>
    <dbReference type="NCBI Taxonomy" id="2840707"/>
    <lineage>
        <taxon>Bacteria</taxon>
        <taxon>Bacillati</taxon>
        <taxon>Bacillota</taxon>
        <taxon>Clostridia</taxon>
        <taxon>Eubacteriales</taxon>
        <taxon>Oscillospiraceae</taxon>
        <taxon>Oscillospiraceae incertae sedis</taxon>
        <taxon>Candidatus Avoscillospira</taxon>
    </lineage>
</organism>
<dbReference type="Pfam" id="PF04055">
    <property type="entry name" value="Radical_SAM"/>
    <property type="match status" value="1"/>
</dbReference>
<dbReference type="PROSITE" id="PS51918">
    <property type="entry name" value="RADICAL_SAM"/>
    <property type="match status" value="1"/>
</dbReference>
<dbReference type="GO" id="GO:0051539">
    <property type="term" value="F:4 iron, 4 sulfur cluster binding"/>
    <property type="evidence" value="ECO:0007669"/>
    <property type="project" value="UniProtKB-KW"/>
</dbReference>
<evidence type="ECO:0000256" key="2">
    <source>
        <dbReference type="ARBA" id="ARBA00022485"/>
    </source>
</evidence>
<feature type="domain" description="Radical SAM core" evidence="7">
    <location>
        <begin position="1"/>
        <end position="228"/>
    </location>
</feature>
<dbReference type="GO" id="GO:0046872">
    <property type="term" value="F:metal ion binding"/>
    <property type="evidence" value="ECO:0007669"/>
    <property type="project" value="UniProtKB-KW"/>
</dbReference>
<reference evidence="8" key="2">
    <citation type="journal article" date="2021" name="PeerJ">
        <title>Extensive microbial diversity within the chicken gut microbiome revealed by metagenomics and culture.</title>
        <authorList>
            <person name="Gilroy R."/>
            <person name="Ravi A."/>
            <person name="Getino M."/>
            <person name="Pursley I."/>
            <person name="Horton D.L."/>
            <person name="Alikhan N.F."/>
            <person name="Baker D."/>
            <person name="Gharbi K."/>
            <person name="Hall N."/>
            <person name="Watson M."/>
            <person name="Adriaenssens E.M."/>
            <person name="Foster-Nyarko E."/>
            <person name="Jarju S."/>
            <person name="Secka A."/>
            <person name="Antonio M."/>
            <person name="Oren A."/>
            <person name="Chaudhuri R.R."/>
            <person name="La Ragione R."/>
            <person name="Hildebrand F."/>
            <person name="Pallen M.J."/>
        </authorList>
    </citation>
    <scope>NUCLEOTIDE SEQUENCE</scope>
    <source>
        <strain evidence="8">ChiBcec16-1751</strain>
    </source>
</reference>
<name>A0A9D1JSJ1_9FIRM</name>
<dbReference type="SFLD" id="SFLDG01086">
    <property type="entry name" value="elongater_protein-like"/>
    <property type="match status" value="1"/>
</dbReference>
<gene>
    <name evidence="8" type="ORF">IAA83_00045</name>
</gene>
<accession>A0A9D1JSJ1</accession>
<evidence type="ECO:0000256" key="1">
    <source>
        <dbReference type="ARBA" id="ARBA00001966"/>
    </source>
</evidence>
<evidence type="ECO:0000256" key="6">
    <source>
        <dbReference type="ARBA" id="ARBA00023014"/>
    </source>
</evidence>
<dbReference type="SMART" id="SM00729">
    <property type="entry name" value="Elp3"/>
    <property type="match status" value="1"/>
</dbReference>
<evidence type="ECO:0000256" key="5">
    <source>
        <dbReference type="ARBA" id="ARBA00023004"/>
    </source>
</evidence>
<protein>
    <submittedName>
        <fullName evidence="8">Radical SAM protein</fullName>
    </submittedName>
</protein>
<dbReference type="InterPro" id="IPR032432">
    <property type="entry name" value="Radical_SAM_C"/>
</dbReference>
<dbReference type="CDD" id="cd01335">
    <property type="entry name" value="Radical_SAM"/>
    <property type="match status" value="1"/>
</dbReference>
<dbReference type="InterPro" id="IPR023404">
    <property type="entry name" value="rSAM_horseshoe"/>
</dbReference>
<dbReference type="Gene3D" id="3.80.30.20">
    <property type="entry name" value="tm_1862 like domain"/>
    <property type="match status" value="1"/>
</dbReference>
<dbReference type="GO" id="GO:0005737">
    <property type="term" value="C:cytoplasm"/>
    <property type="evidence" value="ECO:0007669"/>
    <property type="project" value="TreeGrafter"/>
</dbReference>
<dbReference type="InterPro" id="IPR058240">
    <property type="entry name" value="rSAM_sf"/>
</dbReference>
<keyword evidence="6" id="KW-0411">Iron-sulfur</keyword>
<dbReference type="PANTHER" id="PTHR11135:SF0">
    <property type="entry name" value="ELONGATOR COMPLEX PROTEIN 3"/>
    <property type="match status" value="1"/>
</dbReference>
<evidence type="ECO:0000256" key="4">
    <source>
        <dbReference type="ARBA" id="ARBA00022723"/>
    </source>
</evidence>
<dbReference type="GO" id="GO:0003824">
    <property type="term" value="F:catalytic activity"/>
    <property type="evidence" value="ECO:0007669"/>
    <property type="project" value="InterPro"/>
</dbReference>
<dbReference type="InterPro" id="IPR039661">
    <property type="entry name" value="ELP3"/>
</dbReference>
<reference evidence="8" key="1">
    <citation type="submission" date="2020-10" db="EMBL/GenBank/DDBJ databases">
        <authorList>
            <person name="Gilroy R."/>
        </authorList>
    </citation>
    <scope>NUCLEOTIDE SEQUENCE</scope>
    <source>
        <strain evidence="8">ChiBcec16-1751</strain>
    </source>
</reference>
<sequence length="340" mass="37310">MARNRILPIFVPHRGCPHQCVFCDQRTISGCHRPVTAADVTRLLTEALPLAGQGMEVAFYGGSFTAIPAEQQQELLDAVEPFLETGAFASVRVSTRPDAITPEALERLRRGGVRTVELGCQSMDDVVLNASGRGHGREVVDPAVALLRQYSFSVILQMMTGLPEQTDKSALETAHALAALQPDGVRLYPTVVVRGTALAERYADGSYRPQTLEEATALGAEILELFLRSDIPVLRIGLQPSEELAQSVMAGPYHPALGELVKSRVYRNRAQALLETVPPGSNAVLAVAPNRVSLMTGQKRCNVHWLRQRYGLNSLRIVPEPMEDWEIRLQSSESLDKINR</sequence>
<dbReference type="GO" id="GO:0002926">
    <property type="term" value="P:tRNA wobble base 5-methoxycarbonylmethyl-2-thiouridinylation"/>
    <property type="evidence" value="ECO:0007669"/>
    <property type="project" value="TreeGrafter"/>
</dbReference>
<comment type="caution">
    <text evidence="8">The sequence shown here is derived from an EMBL/GenBank/DDBJ whole genome shotgun (WGS) entry which is preliminary data.</text>
</comment>
<keyword evidence="5" id="KW-0408">Iron</keyword>
<dbReference type="SUPFAM" id="SSF102114">
    <property type="entry name" value="Radical SAM enzymes"/>
    <property type="match status" value="1"/>
</dbReference>
<dbReference type="SFLD" id="SFLDS00029">
    <property type="entry name" value="Radical_SAM"/>
    <property type="match status" value="1"/>
</dbReference>
<dbReference type="SFLD" id="SFLDG01082">
    <property type="entry name" value="B12-binding_domain_containing"/>
    <property type="match status" value="1"/>
</dbReference>
<keyword evidence="4" id="KW-0479">Metal-binding</keyword>
<dbReference type="InterPro" id="IPR007197">
    <property type="entry name" value="rSAM"/>
</dbReference>
<dbReference type="Pfam" id="PF16199">
    <property type="entry name" value="Radical_SAM_C"/>
    <property type="match status" value="1"/>
</dbReference>
<dbReference type="EMBL" id="DVJJ01000001">
    <property type="protein sequence ID" value="HIS63743.1"/>
    <property type="molecule type" value="Genomic_DNA"/>
</dbReference>
<proteinExistence type="predicted"/>
<evidence type="ECO:0000313" key="8">
    <source>
        <dbReference type="EMBL" id="HIS63743.1"/>
    </source>
</evidence>
<dbReference type="InterPro" id="IPR006638">
    <property type="entry name" value="Elp3/MiaA/NifB-like_rSAM"/>
</dbReference>